<dbReference type="AlphaFoldDB" id="A0AAD6J477"/>
<protein>
    <recommendedName>
        <fullName evidence="4">BTB domain-containing protein</fullName>
    </recommendedName>
</protein>
<feature type="compositionally biased region" description="Low complexity" evidence="1">
    <location>
        <begin position="223"/>
        <end position="248"/>
    </location>
</feature>
<keyword evidence="3" id="KW-1185">Reference proteome</keyword>
<organism evidence="2 3">
    <name type="scientific">Drechslerella dactyloides</name>
    <name type="common">Nematode-trapping fungus</name>
    <name type="synonym">Arthrobotrys dactyloides</name>
    <dbReference type="NCBI Taxonomy" id="74499"/>
    <lineage>
        <taxon>Eukaryota</taxon>
        <taxon>Fungi</taxon>
        <taxon>Dikarya</taxon>
        <taxon>Ascomycota</taxon>
        <taxon>Pezizomycotina</taxon>
        <taxon>Orbiliomycetes</taxon>
        <taxon>Orbiliales</taxon>
        <taxon>Orbiliaceae</taxon>
        <taxon>Drechslerella</taxon>
    </lineage>
</organism>
<evidence type="ECO:0000313" key="3">
    <source>
        <dbReference type="Proteomes" id="UP001221413"/>
    </source>
</evidence>
<gene>
    <name evidence="2" type="ORF">Dda_2056</name>
</gene>
<proteinExistence type="predicted"/>
<evidence type="ECO:0000256" key="1">
    <source>
        <dbReference type="SAM" id="MobiDB-lite"/>
    </source>
</evidence>
<evidence type="ECO:0008006" key="4">
    <source>
        <dbReference type="Google" id="ProtNLM"/>
    </source>
</evidence>
<evidence type="ECO:0000313" key="2">
    <source>
        <dbReference type="EMBL" id="KAJ6263492.1"/>
    </source>
</evidence>
<feature type="region of interest" description="Disordered" evidence="1">
    <location>
        <begin position="1"/>
        <end position="32"/>
    </location>
</feature>
<sequence>MANINAHAVGGPPQESPEEEGPTPTAEYFYHSSREKKGRVAVTVRVEGKGGDGDVFEFTDDLDPDQTIGEMQGIYFARAPMRNHPRWTYELNINEHVLYAMRRIAGNLLQPLSVIERYLRPRLLPAAGDIRHARIHTFIRRGTVLKIRIFDERGVQKVWDENLRSWRNAGDGEMLPGLYLWKAPEEERVDLDALIAKMGWKQEPLPTWSRETTREPDINFARPPAQSQSQSQPSGNASTTAATTTITTDGAVDCVPDTDSNMGVHIERPPPEKDYMHSVSPVSDLLITLRSGAQLHRFLVSSQILRVVSPVWRRYLDPETPFRRMTDVMDVDGRPHSVMSLADDDDDPETLLSVLHVLHFSTEAVPSKVDFAQLRAFAVLCDKYDCVHILRMWSRSWLDQWAPVALEPGYEDWLFIAKVFGDERNVKELEVRLVEESSSLSECGSYFLRGGTEVPTTLIPEAVLNRVMKARTAELQRQIGLWRRFLQTFVAENSARGCQNWDCVTLSYGSLIRSVEQSGLVLIFNHAEQWHGTIRDFEDRSAGIHLANGTRFHGYGWCPVENLNVALRGELERQKAGSD</sequence>
<feature type="region of interest" description="Disordered" evidence="1">
    <location>
        <begin position="217"/>
        <end position="255"/>
    </location>
</feature>
<dbReference type="EMBL" id="JAQGDS010000002">
    <property type="protein sequence ID" value="KAJ6263492.1"/>
    <property type="molecule type" value="Genomic_DNA"/>
</dbReference>
<reference evidence="2" key="1">
    <citation type="submission" date="2023-01" db="EMBL/GenBank/DDBJ databases">
        <title>The chitinases involved in constricting ring structure development in the nematode-trapping fungus Drechslerella dactyloides.</title>
        <authorList>
            <person name="Wang R."/>
            <person name="Zhang L."/>
            <person name="Tang P."/>
            <person name="Li S."/>
            <person name="Liang L."/>
        </authorList>
    </citation>
    <scope>NUCLEOTIDE SEQUENCE</scope>
    <source>
        <strain evidence="2">YMF1.00031</strain>
    </source>
</reference>
<accession>A0AAD6J477</accession>
<name>A0AAD6J477_DREDA</name>
<dbReference type="Proteomes" id="UP001221413">
    <property type="component" value="Unassembled WGS sequence"/>
</dbReference>
<comment type="caution">
    <text evidence="2">The sequence shown here is derived from an EMBL/GenBank/DDBJ whole genome shotgun (WGS) entry which is preliminary data.</text>
</comment>